<gene>
    <name evidence="2" type="ORF">ACFFSA_17860</name>
</gene>
<evidence type="ECO:0000259" key="1">
    <source>
        <dbReference type="PROSITE" id="PS50075"/>
    </source>
</evidence>
<feature type="domain" description="Carrier" evidence="1">
    <location>
        <begin position="9"/>
        <end position="84"/>
    </location>
</feature>
<name>A0ABV5RZV5_9ACTN</name>
<sequence length="88" mass="9794">MMSHVAIQAERLQQIRDILVDVLEIEPDELTYTSDFVNQHGADSLLAIDIIASIERSMGVRIPSEALPEMVNLGAVVELVLRYEDTDA</sequence>
<dbReference type="Pfam" id="PF00550">
    <property type="entry name" value="PP-binding"/>
    <property type="match status" value="1"/>
</dbReference>
<accession>A0ABV5RZV5</accession>
<comment type="caution">
    <text evidence="2">The sequence shown here is derived from an EMBL/GenBank/DDBJ whole genome shotgun (WGS) entry which is preliminary data.</text>
</comment>
<organism evidence="2 3">
    <name type="scientific">Nonomuraea helvata</name>
    <dbReference type="NCBI Taxonomy" id="37484"/>
    <lineage>
        <taxon>Bacteria</taxon>
        <taxon>Bacillati</taxon>
        <taxon>Actinomycetota</taxon>
        <taxon>Actinomycetes</taxon>
        <taxon>Streptosporangiales</taxon>
        <taxon>Streptosporangiaceae</taxon>
        <taxon>Nonomuraea</taxon>
    </lineage>
</organism>
<evidence type="ECO:0000313" key="2">
    <source>
        <dbReference type="EMBL" id="MFB9624955.1"/>
    </source>
</evidence>
<dbReference type="Proteomes" id="UP001589532">
    <property type="component" value="Unassembled WGS sequence"/>
</dbReference>
<evidence type="ECO:0000313" key="3">
    <source>
        <dbReference type="Proteomes" id="UP001589532"/>
    </source>
</evidence>
<reference evidence="2 3" key="1">
    <citation type="submission" date="2024-09" db="EMBL/GenBank/DDBJ databases">
        <authorList>
            <person name="Sun Q."/>
            <person name="Mori K."/>
        </authorList>
    </citation>
    <scope>NUCLEOTIDE SEQUENCE [LARGE SCALE GENOMIC DNA]</scope>
    <source>
        <strain evidence="2 3">JCM 3143</strain>
    </source>
</reference>
<proteinExistence type="predicted"/>
<dbReference type="InterPro" id="IPR009081">
    <property type="entry name" value="PP-bd_ACP"/>
</dbReference>
<dbReference type="RefSeq" id="WP_344986192.1">
    <property type="nucleotide sequence ID" value="NZ_BAAAXV010000001.1"/>
</dbReference>
<dbReference type="EMBL" id="JBHMBW010000014">
    <property type="protein sequence ID" value="MFB9624955.1"/>
    <property type="molecule type" value="Genomic_DNA"/>
</dbReference>
<dbReference type="InterPro" id="IPR036736">
    <property type="entry name" value="ACP-like_sf"/>
</dbReference>
<dbReference type="PROSITE" id="PS50075">
    <property type="entry name" value="CARRIER"/>
    <property type="match status" value="1"/>
</dbReference>
<dbReference type="SUPFAM" id="SSF47336">
    <property type="entry name" value="ACP-like"/>
    <property type="match status" value="1"/>
</dbReference>
<keyword evidence="3" id="KW-1185">Reference proteome</keyword>
<dbReference type="Gene3D" id="1.10.1200.10">
    <property type="entry name" value="ACP-like"/>
    <property type="match status" value="1"/>
</dbReference>
<protein>
    <submittedName>
        <fullName evidence="2">Acyl carrier protein</fullName>
    </submittedName>
</protein>